<dbReference type="SMART" id="SM00607">
    <property type="entry name" value="FTP"/>
    <property type="match status" value="1"/>
</dbReference>
<keyword evidence="6" id="KW-0106">Calcium</keyword>
<feature type="chain" id="PRO_5044800706" description="Fucolectin tachylectin-4 pentraxin-1 domain-containing protein" evidence="8">
    <location>
        <begin position="27"/>
        <end position="453"/>
    </location>
</feature>
<dbReference type="SUPFAM" id="SSF49785">
    <property type="entry name" value="Galactose-binding domain-like"/>
    <property type="match status" value="1"/>
</dbReference>
<evidence type="ECO:0000256" key="2">
    <source>
        <dbReference type="ARBA" id="ARBA00010147"/>
    </source>
</evidence>
<keyword evidence="5" id="KW-0430">Lectin</keyword>
<evidence type="ECO:0000256" key="3">
    <source>
        <dbReference type="ARBA" id="ARBA00011233"/>
    </source>
</evidence>
<dbReference type="Pfam" id="PF22633">
    <property type="entry name" value="F5_F8_type_C_2"/>
    <property type="match status" value="1"/>
</dbReference>
<feature type="signal peptide" evidence="8">
    <location>
        <begin position="1"/>
        <end position="26"/>
    </location>
</feature>
<dbReference type="Gene3D" id="2.60.120.260">
    <property type="entry name" value="Galactose-binding domain-like"/>
    <property type="match status" value="1"/>
</dbReference>
<dbReference type="InterPro" id="IPR006585">
    <property type="entry name" value="FTP1"/>
</dbReference>
<evidence type="ECO:0000256" key="4">
    <source>
        <dbReference type="ARBA" id="ARBA00022723"/>
    </source>
</evidence>
<organism evidence="10 11">
    <name type="scientific">Batillaria attramentaria</name>
    <dbReference type="NCBI Taxonomy" id="370345"/>
    <lineage>
        <taxon>Eukaryota</taxon>
        <taxon>Metazoa</taxon>
        <taxon>Spiralia</taxon>
        <taxon>Lophotrochozoa</taxon>
        <taxon>Mollusca</taxon>
        <taxon>Gastropoda</taxon>
        <taxon>Caenogastropoda</taxon>
        <taxon>Sorbeoconcha</taxon>
        <taxon>Cerithioidea</taxon>
        <taxon>Batillariidae</taxon>
        <taxon>Batillaria</taxon>
    </lineage>
</organism>
<dbReference type="AlphaFoldDB" id="A0ABD0K0Z9"/>
<dbReference type="EMBL" id="JACVVK020000280">
    <property type="protein sequence ID" value="KAK7480508.1"/>
    <property type="molecule type" value="Genomic_DNA"/>
</dbReference>
<evidence type="ECO:0000256" key="7">
    <source>
        <dbReference type="ARBA" id="ARBA00023157"/>
    </source>
</evidence>
<protein>
    <recommendedName>
        <fullName evidence="9">Fucolectin tachylectin-4 pentraxin-1 domain-containing protein</fullName>
    </recommendedName>
</protein>
<evidence type="ECO:0000256" key="6">
    <source>
        <dbReference type="ARBA" id="ARBA00022837"/>
    </source>
</evidence>
<evidence type="ECO:0000256" key="1">
    <source>
        <dbReference type="ARBA" id="ARBA00002219"/>
    </source>
</evidence>
<keyword evidence="7" id="KW-1015">Disulfide bond</keyword>
<accession>A0ABD0K0Z9</accession>
<comment type="function">
    <text evidence="1">Acts as a defensive agent. Recognizes blood group fucosylated oligosaccharides including A, B, H and Lewis B-type antigens. Does not recognize Lewis A antigen and has low affinity for monovalent haptens.</text>
</comment>
<proteinExistence type="inferred from homology"/>
<keyword evidence="11" id="KW-1185">Reference proteome</keyword>
<dbReference type="InterPro" id="IPR008979">
    <property type="entry name" value="Galactose-bd-like_sf"/>
</dbReference>
<evidence type="ECO:0000313" key="11">
    <source>
        <dbReference type="Proteomes" id="UP001519460"/>
    </source>
</evidence>
<evidence type="ECO:0000256" key="5">
    <source>
        <dbReference type="ARBA" id="ARBA00022734"/>
    </source>
</evidence>
<reference evidence="10 11" key="1">
    <citation type="journal article" date="2023" name="Sci. Data">
        <title>Genome assembly of the Korean intertidal mud-creeper Batillaria attramentaria.</title>
        <authorList>
            <person name="Patra A.K."/>
            <person name="Ho P.T."/>
            <person name="Jun S."/>
            <person name="Lee S.J."/>
            <person name="Kim Y."/>
            <person name="Won Y.J."/>
        </authorList>
    </citation>
    <scope>NUCLEOTIDE SEQUENCE [LARGE SCALE GENOMIC DNA]</scope>
    <source>
        <strain evidence="10">Wonlab-2016</strain>
    </source>
</reference>
<dbReference type="GO" id="GO:0010185">
    <property type="term" value="P:regulation of cellular defense response"/>
    <property type="evidence" value="ECO:0007669"/>
    <property type="project" value="UniProtKB-ARBA"/>
</dbReference>
<gene>
    <name evidence="10" type="ORF">BaRGS_00028242</name>
</gene>
<dbReference type="PANTHER" id="PTHR45713">
    <property type="entry name" value="FTP DOMAIN-CONTAINING PROTEIN"/>
    <property type="match status" value="1"/>
</dbReference>
<feature type="domain" description="Fucolectin tachylectin-4 pentraxin-1" evidence="9">
    <location>
        <begin position="297"/>
        <end position="453"/>
    </location>
</feature>
<sequence>MRWRLLLRRVHLALFWVLLNPGSDQGQVSAVSLEERLRAAEAKLTLLQTHRTSLIARLADLRAQLDASIVEWAGSAEARCDEVMAGLEIRLMDKSNFTGMNAELTKSVNSIEDKVRENTADDLQMEDRVSHLERELEKLPLSKTRIERLESRLDNGVGNSDTANSPEARLALVEAEIAKLEAAKVRLDTKSYELKERLRAVQTRIKARRTETQTNIKLRATEVKCEAFAAQVEHDLSQGTLTPLAKRITDRLQCFTDIISLSVVHKSQTRRLRKEFESLTLFEARITPLEGQLDATMKNVALRKSASQSSNYYGIWEMPGRAVDGSRQGWRHWLCMHTAENNIDRKPSNWGRTDDHPWWMVDLGKNYPISAVAVTARGDCCANMLKDFYIDVFKQDPRRHGSAQGERCAFHNGSMAVGATETLLCPMPIVGRYVRVKKDTRMLSLCEVEVYSP</sequence>
<dbReference type="GO" id="GO:0042806">
    <property type="term" value="F:fucose binding"/>
    <property type="evidence" value="ECO:0007669"/>
    <property type="project" value="UniProtKB-ARBA"/>
</dbReference>
<keyword evidence="8" id="KW-0732">Signal</keyword>
<dbReference type="PANTHER" id="PTHR45713:SF6">
    <property type="entry name" value="F5_8 TYPE C DOMAIN-CONTAINING PROTEIN"/>
    <property type="match status" value="1"/>
</dbReference>
<evidence type="ECO:0000256" key="8">
    <source>
        <dbReference type="SAM" id="SignalP"/>
    </source>
</evidence>
<dbReference type="InterPro" id="IPR051941">
    <property type="entry name" value="BG_Antigen-Binding_Lectin"/>
</dbReference>
<dbReference type="Proteomes" id="UP001519460">
    <property type="component" value="Unassembled WGS sequence"/>
</dbReference>
<dbReference type="GO" id="GO:0001868">
    <property type="term" value="P:regulation of complement activation, lectin pathway"/>
    <property type="evidence" value="ECO:0007669"/>
    <property type="project" value="UniProtKB-ARBA"/>
</dbReference>
<evidence type="ECO:0000313" key="10">
    <source>
        <dbReference type="EMBL" id="KAK7480508.1"/>
    </source>
</evidence>
<comment type="caution">
    <text evidence="10">The sequence shown here is derived from an EMBL/GenBank/DDBJ whole genome shotgun (WGS) entry which is preliminary data.</text>
</comment>
<dbReference type="GO" id="GO:0046872">
    <property type="term" value="F:metal ion binding"/>
    <property type="evidence" value="ECO:0007669"/>
    <property type="project" value="UniProtKB-KW"/>
</dbReference>
<keyword evidence="4" id="KW-0479">Metal-binding</keyword>
<comment type="similarity">
    <text evidence="2">Belongs to the fucolectin family.</text>
</comment>
<comment type="subunit">
    <text evidence="3">Homotrimer.</text>
</comment>
<name>A0ABD0K0Z9_9CAEN</name>
<evidence type="ECO:0000259" key="9">
    <source>
        <dbReference type="SMART" id="SM00607"/>
    </source>
</evidence>